<dbReference type="PANTHER" id="PTHR39200:SF1">
    <property type="entry name" value="AUTO-TRANSPORTER ADHESIN HEAD GIN DOMAIN-CONTAINING PROTEIN-RELATED"/>
    <property type="match status" value="1"/>
</dbReference>
<name>A0AAU9DC28_9BACT</name>
<dbReference type="InterPro" id="IPR021255">
    <property type="entry name" value="DUF2807"/>
</dbReference>
<organism evidence="3 4">
    <name type="scientific">Fulvitalea axinellae</name>
    <dbReference type="NCBI Taxonomy" id="1182444"/>
    <lineage>
        <taxon>Bacteria</taxon>
        <taxon>Pseudomonadati</taxon>
        <taxon>Bacteroidota</taxon>
        <taxon>Cytophagia</taxon>
        <taxon>Cytophagales</taxon>
        <taxon>Persicobacteraceae</taxon>
        <taxon>Fulvitalea</taxon>
    </lineage>
</organism>
<evidence type="ECO:0000313" key="3">
    <source>
        <dbReference type="EMBL" id="BDD10676.1"/>
    </source>
</evidence>
<keyword evidence="1" id="KW-0732">Signal</keyword>
<dbReference type="PANTHER" id="PTHR39200">
    <property type="entry name" value="HYPOTHETICAL EXPORTED PROTEIN"/>
    <property type="match status" value="1"/>
</dbReference>
<feature type="chain" id="PRO_5043818284" description="Putative auto-transporter adhesin head GIN domain-containing protein" evidence="1">
    <location>
        <begin position="24"/>
        <end position="232"/>
    </location>
</feature>
<evidence type="ECO:0000256" key="1">
    <source>
        <dbReference type="SAM" id="SignalP"/>
    </source>
</evidence>
<feature type="domain" description="Putative auto-transporter adhesin head GIN" evidence="2">
    <location>
        <begin position="32"/>
        <end position="216"/>
    </location>
</feature>
<feature type="signal peptide" evidence="1">
    <location>
        <begin position="1"/>
        <end position="23"/>
    </location>
</feature>
<dbReference type="AlphaFoldDB" id="A0AAU9DC28"/>
<dbReference type="KEGG" id="fax:FUAX_31080"/>
<keyword evidence="4" id="KW-1185">Reference proteome</keyword>
<dbReference type="Pfam" id="PF10988">
    <property type="entry name" value="DUF2807"/>
    <property type="match status" value="1"/>
</dbReference>
<reference evidence="3 4" key="1">
    <citation type="submission" date="2021-12" db="EMBL/GenBank/DDBJ databases">
        <title>Genome sequencing of bacteria with rrn-lacking chromosome and rrn-plasmid.</title>
        <authorList>
            <person name="Anda M."/>
            <person name="Iwasaki W."/>
        </authorList>
    </citation>
    <scope>NUCLEOTIDE SEQUENCE [LARGE SCALE GENOMIC DNA]</scope>
    <source>
        <strain evidence="3 4">DSM 100852</strain>
    </source>
</reference>
<accession>A0AAU9DC28</accession>
<dbReference type="PROSITE" id="PS51257">
    <property type="entry name" value="PROKAR_LIPOPROTEIN"/>
    <property type="match status" value="1"/>
</dbReference>
<gene>
    <name evidence="3" type="ORF">FUAX_31080</name>
</gene>
<proteinExistence type="predicted"/>
<dbReference type="Proteomes" id="UP001348817">
    <property type="component" value="Chromosome"/>
</dbReference>
<dbReference type="EMBL" id="AP025314">
    <property type="protein sequence ID" value="BDD10676.1"/>
    <property type="molecule type" value="Genomic_DNA"/>
</dbReference>
<evidence type="ECO:0000259" key="2">
    <source>
        <dbReference type="Pfam" id="PF10988"/>
    </source>
</evidence>
<dbReference type="Gene3D" id="2.160.20.120">
    <property type="match status" value="1"/>
</dbReference>
<dbReference type="RefSeq" id="WP_338392216.1">
    <property type="nucleotide sequence ID" value="NZ_AP025314.1"/>
</dbReference>
<evidence type="ECO:0000313" key="4">
    <source>
        <dbReference type="Proteomes" id="UP001348817"/>
    </source>
</evidence>
<protein>
    <recommendedName>
        <fullName evidence="2">Putative auto-transporter adhesin head GIN domain-containing protein</fullName>
    </recommendedName>
</protein>
<sequence length="232" mass="24614">MKRIASTFCLLLLAVLVTGVACAEDKDVKVSDFSSIKIAGPFKVTLVSGSPKVSLSGDEDDLEKVVVDVSGDRLTVRFDNKNWKWRNKSTGTIHVKIAYRNLKALQASGASTIKSGERIKATNFELDVSGASRLTLSLNATKLEMDASGASSVSLSGRVKNVEVDLSGASSCNMLEMECDNMEGELSGASVAKVNVRKSLDIEASGASVLKYKGKPERFSVDKSGASSARAI</sequence>